<feature type="chain" id="PRO_5032641484" description="DUF4148 domain-containing protein" evidence="1">
    <location>
        <begin position="23"/>
        <end position="125"/>
    </location>
</feature>
<proteinExistence type="predicted"/>
<gene>
    <name evidence="2" type="ORF">HHL11_09100</name>
</gene>
<evidence type="ECO:0000256" key="1">
    <source>
        <dbReference type="SAM" id="SignalP"/>
    </source>
</evidence>
<organism evidence="2 3">
    <name type="scientific">Ramlibacter agri</name>
    <dbReference type="NCBI Taxonomy" id="2728837"/>
    <lineage>
        <taxon>Bacteria</taxon>
        <taxon>Pseudomonadati</taxon>
        <taxon>Pseudomonadota</taxon>
        <taxon>Betaproteobacteria</taxon>
        <taxon>Burkholderiales</taxon>
        <taxon>Comamonadaceae</taxon>
        <taxon>Ramlibacter</taxon>
    </lineage>
</organism>
<evidence type="ECO:0008006" key="4">
    <source>
        <dbReference type="Google" id="ProtNLM"/>
    </source>
</evidence>
<keyword evidence="3" id="KW-1185">Reference proteome</keyword>
<feature type="signal peptide" evidence="1">
    <location>
        <begin position="1"/>
        <end position="22"/>
    </location>
</feature>
<comment type="caution">
    <text evidence="2">The sequence shown here is derived from an EMBL/GenBank/DDBJ whole genome shotgun (WGS) entry which is preliminary data.</text>
</comment>
<evidence type="ECO:0000313" key="3">
    <source>
        <dbReference type="Proteomes" id="UP000541185"/>
    </source>
</evidence>
<accession>A0A848H011</accession>
<dbReference type="Proteomes" id="UP000541185">
    <property type="component" value="Unassembled WGS sequence"/>
</dbReference>
<dbReference type="RefSeq" id="WP_169418081.1">
    <property type="nucleotide sequence ID" value="NZ_JABBFX010000001.1"/>
</dbReference>
<evidence type="ECO:0000313" key="2">
    <source>
        <dbReference type="EMBL" id="NML43904.1"/>
    </source>
</evidence>
<dbReference type="AlphaFoldDB" id="A0A848H011"/>
<dbReference type="EMBL" id="JABBFX010000001">
    <property type="protein sequence ID" value="NML43904.1"/>
    <property type="molecule type" value="Genomic_DNA"/>
</dbReference>
<protein>
    <recommendedName>
        <fullName evidence="4">DUF4148 domain-containing protein</fullName>
    </recommendedName>
</protein>
<reference evidence="2 3" key="1">
    <citation type="submission" date="2020-04" db="EMBL/GenBank/DDBJ databases">
        <title>Ramlibacter sp. G-1-2-2 isolated from soil.</title>
        <authorList>
            <person name="Dahal R.H."/>
        </authorList>
    </citation>
    <scope>NUCLEOTIDE SEQUENCE [LARGE SCALE GENOMIC DNA]</scope>
    <source>
        <strain evidence="2 3">G-1-2-2</strain>
    </source>
</reference>
<name>A0A848H011_9BURK</name>
<keyword evidence="1" id="KW-0732">Signal</keyword>
<sequence>MNRYLLATVVCAGAALANMAFAENYGEGWDPQPTFHSTMTRAEVAAGVQQGQAQAFTGEDSGSAYLAAHAPASTTTRADAVADYKQSRNEVAAMNGEDSGSMMLAQARRMTPRPVHLAVFDRKEQ</sequence>